<evidence type="ECO:0000313" key="2">
    <source>
        <dbReference type="EMBL" id="GAA2856435.1"/>
    </source>
</evidence>
<feature type="region of interest" description="Disordered" evidence="1">
    <location>
        <begin position="561"/>
        <end position="616"/>
    </location>
</feature>
<sequence length="1061" mass="114985">MTVWEEVRDLIDTGDAFKVAARVADLDDAGRREVARELPGHIEAARWAVHWRLHERVEELNRVRLDRGEAYKRFARERGVPEREIHHRWAETLGWGGDMEGTWEDPRLNMPEDRRRPPSPSEYDAWIDPMRVAGAGTLPGAAAVVSWLNRSDFERRQQSADLVEPVLQAVAARPAEWQADLAVRLALRVRVRRERWEGDPRDRNLPLTLELLRRTGVTPPEHDPLVVVWAGTPPTAERLRDDPLLDTLLPRFFQAQGVGRALSEERADPPAAESWLGALHTLAAEGRVDREMVLRGCVGRFLRGGSVTDLRFFARLHELLEPSPAEVASRAGDYLRLLPAAPGPVAELSLKHLRRLDSPDPDDVSEALSGLLFRAESGLVQSGLAWLDRFLRQEPHRADELSPSLATALGHQSATVQERAVRVAVEHAASFGPLGAETVRDATGELPANLHNKLAAVFGGELREEPEPEPEEPFVPGALPAPPPAAAFPVPGTPEEVAALRGKKEWADAEGFLAGFVRLAAEDPARLRDALAARPPVEPPRSRWSRPEDWVSAIVAEFTRPGAEPLPGDSASPEETGSGTGVLPPAARPGAPVDTRPGSPGTAQPEPPEAKLPVKGQVSAPERLVLRRHAEILVALREGTLPPLLLATPTLSTGHLDPAELVARIEELEAAGAAPLPGDLAQALLRLPRTADPAAAARAAALTSAAGREAARWLAGDGLPDPVVTVRRFCSPGAEPGWMTRPSPAERAARIKKEEADGALSADLAQRLMHPVHTAAPVATPASAAEREVARWMAGNPAGHWLDEREPEGRLQPWQTLVVVSITPDEHWAGAAGVPADEPVARAARSLIADLLVASPPLLEEGRGHHGKLIGWWPGVMPSHREVIAAHMIPLRFRSDWTGGLTDGPRLTDLACAQGPTGQATALLLVERLALSMSVYRRRAVQYLSATGDLPAAHMGAEFGQRVRRSWLSLSAFRKIMEDCVHEGTHREAWTMIAAALPHLMPAVGGRPSKELAGFLAFARQVARWTGATGEIPEVTAVAGRKGSNKVIRECRALRDLLAAP</sequence>
<gene>
    <name evidence="2" type="ORF">GCM10010517_14750</name>
</gene>
<organism evidence="2 3">
    <name type="scientific">Streptosporangium fragile</name>
    <dbReference type="NCBI Taxonomy" id="46186"/>
    <lineage>
        <taxon>Bacteria</taxon>
        <taxon>Bacillati</taxon>
        <taxon>Actinomycetota</taxon>
        <taxon>Actinomycetes</taxon>
        <taxon>Streptosporangiales</taxon>
        <taxon>Streptosporangiaceae</taxon>
        <taxon>Streptosporangium</taxon>
    </lineage>
</organism>
<dbReference type="Proteomes" id="UP001500831">
    <property type="component" value="Unassembled WGS sequence"/>
</dbReference>
<comment type="caution">
    <text evidence="2">The sequence shown here is derived from an EMBL/GenBank/DDBJ whole genome shotgun (WGS) entry which is preliminary data.</text>
</comment>
<evidence type="ECO:0008006" key="4">
    <source>
        <dbReference type="Google" id="ProtNLM"/>
    </source>
</evidence>
<dbReference type="EMBL" id="BAAAVI010000007">
    <property type="protein sequence ID" value="GAA2856435.1"/>
    <property type="molecule type" value="Genomic_DNA"/>
</dbReference>
<name>A0ABN3VSF2_9ACTN</name>
<accession>A0ABN3VSF2</accession>
<evidence type="ECO:0000313" key="3">
    <source>
        <dbReference type="Proteomes" id="UP001500831"/>
    </source>
</evidence>
<proteinExistence type="predicted"/>
<feature type="compositionally biased region" description="Basic and acidic residues" evidence="1">
    <location>
        <begin position="104"/>
        <end position="116"/>
    </location>
</feature>
<protein>
    <recommendedName>
        <fullName evidence="4">Secreted protein</fullName>
    </recommendedName>
</protein>
<keyword evidence="3" id="KW-1185">Reference proteome</keyword>
<feature type="region of interest" description="Disordered" evidence="1">
    <location>
        <begin position="100"/>
        <end position="122"/>
    </location>
</feature>
<dbReference type="RefSeq" id="WP_344969101.1">
    <property type="nucleotide sequence ID" value="NZ_BAAAVI010000007.1"/>
</dbReference>
<reference evidence="2 3" key="1">
    <citation type="journal article" date="2019" name="Int. J. Syst. Evol. Microbiol.">
        <title>The Global Catalogue of Microorganisms (GCM) 10K type strain sequencing project: providing services to taxonomists for standard genome sequencing and annotation.</title>
        <authorList>
            <consortium name="The Broad Institute Genomics Platform"/>
            <consortium name="The Broad Institute Genome Sequencing Center for Infectious Disease"/>
            <person name="Wu L."/>
            <person name="Ma J."/>
        </authorList>
    </citation>
    <scope>NUCLEOTIDE SEQUENCE [LARGE SCALE GENOMIC DNA]</scope>
    <source>
        <strain evidence="2 3">JCM 6242</strain>
    </source>
</reference>
<evidence type="ECO:0000256" key="1">
    <source>
        <dbReference type="SAM" id="MobiDB-lite"/>
    </source>
</evidence>